<protein>
    <submittedName>
        <fullName evidence="11">Macrolide-specific efflux protein macA</fullName>
    </submittedName>
    <submittedName>
        <fullName evidence="10">RND transporter</fullName>
    </submittedName>
</protein>
<dbReference type="Gene3D" id="2.40.30.170">
    <property type="match status" value="1"/>
</dbReference>
<dbReference type="NCBIfam" id="TIGR01730">
    <property type="entry name" value="RND_mfp"/>
    <property type="match status" value="1"/>
</dbReference>
<evidence type="ECO:0000259" key="9">
    <source>
        <dbReference type="Pfam" id="PF25967"/>
    </source>
</evidence>
<dbReference type="InterPro" id="IPR058624">
    <property type="entry name" value="MdtA-like_HH"/>
</dbReference>
<feature type="region of interest" description="Disordered" evidence="5">
    <location>
        <begin position="414"/>
        <end position="435"/>
    </location>
</feature>
<keyword evidence="4" id="KW-0175">Coiled coil</keyword>
<dbReference type="RefSeq" id="WP_063513796.1">
    <property type="nucleotide sequence ID" value="NZ_CP011158.1"/>
</dbReference>
<name>A0A378PJ13_9GAMM</name>
<feature type="coiled-coil region" evidence="4">
    <location>
        <begin position="107"/>
        <end position="134"/>
    </location>
</feature>
<keyword evidence="6" id="KW-1133">Transmembrane helix</keyword>
<feature type="domain" description="Multidrug resistance protein MdtA-like barrel-sandwich hybrid" evidence="8">
    <location>
        <begin position="68"/>
        <end position="264"/>
    </location>
</feature>
<dbReference type="InterPro" id="IPR006143">
    <property type="entry name" value="RND_pump_MFP"/>
</dbReference>
<evidence type="ECO:0000256" key="5">
    <source>
        <dbReference type="SAM" id="MobiDB-lite"/>
    </source>
</evidence>
<dbReference type="PANTHER" id="PTHR30469:SF33">
    <property type="entry name" value="SLR1207 PROTEIN"/>
    <property type="match status" value="1"/>
</dbReference>
<evidence type="ECO:0000313" key="12">
    <source>
        <dbReference type="Proteomes" id="UP000076765"/>
    </source>
</evidence>
<evidence type="ECO:0000313" key="13">
    <source>
        <dbReference type="Proteomes" id="UP000255102"/>
    </source>
</evidence>
<dbReference type="EMBL" id="UGPW01000001">
    <property type="protein sequence ID" value="STY86754.1"/>
    <property type="molecule type" value="Genomic_DNA"/>
</dbReference>
<comment type="similarity">
    <text evidence="2">Belongs to the membrane fusion protein (MFP) (TC 8.A.1) family.</text>
</comment>
<keyword evidence="12" id="KW-1185">Reference proteome</keyword>
<sequence>MNTAAKPKFTKYTKLPIIVILLALIALALYYFFKPKEAPPSYLTADAVMGDIENTVMASGKVKPIYSVDVGAQVSGRIVKLYVDVGDEVKKGDLIAQINQVEQKNTVSNAGANLQQAQASLAQAQANLASSQGNVASSEATLQARLAELKKAEQFFARLESLLKIDAISRQDYDDAQSAVEVARANVDVARANVQNAKNDVATAQANIQSQRASINKAQNDLSTATEDLSYTTIVAPMDGTVVSVTQKEGTTVNAMQSAPTIVTLADLSRVRINAQISEADVVNVSAGMPARFNIIGNTQQQFDTTLAGVEPAPENISTTSSTDSAVYYIGYLDVDNAERKFRIDMTAQVNIITDSVKNVLTIPSSALRGGKGKYSVQVVGADGIAKPVDVQVGLNNRVNAEIKSGLNAGDKVVIGEASQSGENKQRRNRPPMMR</sequence>
<dbReference type="Gene3D" id="2.40.50.100">
    <property type="match status" value="2"/>
</dbReference>
<dbReference type="AlphaFoldDB" id="A0A378PJ13"/>
<dbReference type="Pfam" id="PF25917">
    <property type="entry name" value="BSH_RND"/>
    <property type="match status" value="1"/>
</dbReference>
<dbReference type="KEGG" id="moi:MOVS_03585"/>
<feature type="domain" description="Multidrug resistance protein MdtA-like alpha-helical hairpin" evidence="7">
    <location>
        <begin position="136"/>
        <end position="200"/>
    </location>
</feature>
<evidence type="ECO:0000256" key="3">
    <source>
        <dbReference type="ARBA" id="ARBA00022448"/>
    </source>
</evidence>
<dbReference type="Proteomes" id="UP000076765">
    <property type="component" value="Chromosome"/>
</dbReference>
<evidence type="ECO:0000256" key="1">
    <source>
        <dbReference type="ARBA" id="ARBA00004196"/>
    </source>
</evidence>
<dbReference type="PANTHER" id="PTHR30469">
    <property type="entry name" value="MULTIDRUG RESISTANCE PROTEIN MDTA"/>
    <property type="match status" value="1"/>
</dbReference>
<evidence type="ECO:0000256" key="2">
    <source>
        <dbReference type="ARBA" id="ARBA00009477"/>
    </source>
</evidence>
<dbReference type="EMBL" id="CP011158">
    <property type="protein sequence ID" value="ANB91215.1"/>
    <property type="molecule type" value="Genomic_DNA"/>
</dbReference>
<dbReference type="InterPro" id="IPR058625">
    <property type="entry name" value="MdtA-like_BSH"/>
</dbReference>
<reference evidence="11 13" key="2">
    <citation type="submission" date="2018-06" db="EMBL/GenBank/DDBJ databases">
        <authorList>
            <consortium name="Pathogen Informatics"/>
            <person name="Doyle S."/>
        </authorList>
    </citation>
    <scope>NUCLEOTIDE SEQUENCE [LARGE SCALE GENOMIC DNA]</scope>
    <source>
        <strain evidence="11 13">NCTC11227</strain>
    </source>
</reference>
<evidence type="ECO:0000259" key="8">
    <source>
        <dbReference type="Pfam" id="PF25917"/>
    </source>
</evidence>
<dbReference type="STRING" id="29433.MOVS_03585"/>
<comment type="subcellular location">
    <subcellularLocation>
        <location evidence="1">Cell envelope</location>
    </subcellularLocation>
</comment>
<dbReference type="InterPro" id="IPR058627">
    <property type="entry name" value="MdtA-like_C"/>
</dbReference>
<evidence type="ECO:0000313" key="10">
    <source>
        <dbReference type="EMBL" id="ANB91215.1"/>
    </source>
</evidence>
<evidence type="ECO:0000256" key="4">
    <source>
        <dbReference type="SAM" id="Coils"/>
    </source>
</evidence>
<accession>A0A378PJ13</accession>
<gene>
    <name evidence="11" type="primary">macA</name>
    <name evidence="10" type="ORF">MOVS_03585</name>
    <name evidence="11" type="ORF">NCTC11227_00749</name>
</gene>
<feature type="domain" description="Multidrug resistance protein MdtA-like C-terminal permuted SH3" evidence="9">
    <location>
        <begin position="359"/>
        <end position="418"/>
    </location>
</feature>
<feature type="coiled-coil region" evidence="4">
    <location>
        <begin position="173"/>
        <end position="228"/>
    </location>
</feature>
<proteinExistence type="inferred from homology"/>
<feature type="transmembrane region" description="Helical" evidence="6">
    <location>
        <begin position="12"/>
        <end position="33"/>
    </location>
</feature>
<keyword evidence="3" id="KW-0813">Transport</keyword>
<keyword evidence="6" id="KW-0472">Membrane</keyword>
<dbReference type="GO" id="GO:1990281">
    <property type="term" value="C:efflux pump complex"/>
    <property type="evidence" value="ECO:0007669"/>
    <property type="project" value="TreeGrafter"/>
</dbReference>
<reference evidence="10 12" key="1">
    <citation type="submission" date="2015-04" db="EMBL/GenBank/DDBJ databases">
        <authorList>
            <person name="Calcutt M.J."/>
            <person name="Foecking M.F."/>
        </authorList>
    </citation>
    <scope>NUCLEOTIDE SEQUENCE [LARGE SCALE GENOMIC DNA]</scope>
    <source>
        <strain evidence="10 12">199/55</strain>
    </source>
</reference>
<dbReference type="Proteomes" id="UP000255102">
    <property type="component" value="Unassembled WGS sequence"/>
</dbReference>
<dbReference type="Pfam" id="PF25876">
    <property type="entry name" value="HH_MFP_RND"/>
    <property type="match status" value="1"/>
</dbReference>
<evidence type="ECO:0000259" key="7">
    <source>
        <dbReference type="Pfam" id="PF25876"/>
    </source>
</evidence>
<dbReference type="Gene3D" id="1.10.287.470">
    <property type="entry name" value="Helix hairpin bin"/>
    <property type="match status" value="2"/>
</dbReference>
<organism evidence="11 13">
    <name type="scientific">Moraxella ovis</name>
    <dbReference type="NCBI Taxonomy" id="29433"/>
    <lineage>
        <taxon>Bacteria</taxon>
        <taxon>Pseudomonadati</taxon>
        <taxon>Pseudomonadota</taxon>
        <taxon>Gammaproteobacteria</taxon>
        <taxon>Moraxellales</taxon>
        <taxon>Moraxellaceae</taxon>
        <taxon>Moraxella</taxon>
    </lineage>
</organism>
<dbReference type="Gene3D" id="2.40.420.20">
    <property type="match status" value="1"/>
</dbReference>
<keyword evidence="6" id="KW-0812">Transmembrane</keyword>
<evidence type="ECO:0000313" key="11">
    <source>
        <dbReference type="EMBL" id="STY86754.1"/>
    </source>
</evidence>
<dbReference type="GO" id="GO:0015562">
    <property type="term" value="F:efflux transmembrane transporter activity"/>
    <property type="evidence" value="ECO:0007669"/>
    <property type="project" value="TreeGrafter"/>
</dbReference>
<dbReference type="SUPFAM" id="SSF111369">
    <property type="entry name" value="HlyD-like secretion proteins"/>
    <property type="match status" value="3"/>
</dbReference>
<dbReference type="Pfam" id="PF25967">
    <property type="entry name" value="RND-MFP_C"/>
    <property type="match status" value="1"/>
</dbReference>
<evidence type="ECO:0000256" key="6">
    <source>
        <dbReference type="SAM" id="Phobius"/>
    </source>
</evidence>